<keyword evidence="3" id="KW-0943">RNA-mediated gene silencing</keyword>
<name>A0ABN8LX98_9CNID</name>
<dbReference type="Gene3D" id="1.10.720.30">
    <property type="entry name" value="SAP domain"/>
    <property type="match status" value="1"/>
</dbReference>
<dbReference type="InterPro" id="IPR001611">
    <property type="entry name" value="Leu-rich_rpt"/>
</dbReference>
<dbReference type="InterPro" id="IPR047201">
    <property type="entry name" value="ERI-1_3'hExo-like"/>
</dbReference>
<accession>A0ABN8LX98</accession>
<reference evidence="6 7" key="1">
    <citation type="submission" date="2022-05" db="EMBL/GenBank/DDBJ databases">
        <authorList>
            <consortium name="Genoscope - CEA"/>
            <person name="William W."/>
        </authorList>
    </citation>
    <scope>NUCLEOTIDE SEQUENCE [LARGE SCALE GENOMIC DNA]</scope>
</reference>
<dbReference type="PANTHER" id="PTHR48060">
    <property type="entry name" value="DNA DAMAGE-REPAIR/TOLERATION PROTEIN DRT100"/>
    <property type="match status" value="1"/>
</dbReference>
<dbReference type="Gene3D" id="3.30.420.10">
    <property type="entry name" value="Ribonuclease H-like superfamily/Ribonuclease H"/>
    <property type="match status" value="2"/>
</dbReference>
<organism evidence="6 7">
    <name type="scientific">Porites evermanni</name>
    <dbReference type="NCBI Taxonomy" id="104178"/>
    <lineage>
        <taxon>Eukaryota</taxon>
        <taxon>Metazoa</taxon>
        <taxon>Cnidaria</taxon>
        <taxon>Anthozoa</taxon>
        <taxon>Hexacorallia</taxon>
        <taxon>Scleractinia</taxon>
        <taxon>Fungiina</taxon>
        <taxon>Poritidae</taxon>
        <taxon>Porites</taxon>
    </lineage>
</organism>
<dbReference type="EMBL" id="CALNXI010000158">
    <property type="protein sequence ID" value="CAH3020747.1"/>
    <property type="molecule type" value="Genomic_DNA"/>
</dbReference>
<gene>
    <name evidence="6" type="ORF">PEVE_00008494</name>
</gene>
<dbReference type="Proteomes" id="UP001159427">
    <property type="component" value="Unassembled WGS sequence"/>
</dbReference>
<dbReference type="Pfam" id="PF00929">
    <property type="entry name" value="RNase_T"/>
    <property type="match status" value="1"/>
</dbReference>
<dbReference type="InterPro" id="IPR013520">
    <property type="entry name" value="Ribonucl_H"/>
</dbReference>
<dbReference type="InterPro" id="IPR012337">
    <property type="entry name" value="RNaseH-like_sf"/>
</dbReference>
<dbReference type="Pfam" id="PF02037">
    <property type="entry name" value="SAP"/>
    <property type="match status" value="1"/>
</dbReference>
<evidence type="ECO:0000259" key="5">
    <source>
        <dbReference type="PROSITE" id="PS50800"/>
    </source>
</evidence>
<dbReference type="InterPro" id="IPR036397">
    <property type="entry name" value="RNaseH_sf"/>
</dbReference>
<feature type="region of interest" description="Disordered" evidence="4">
    <location>
        <begin position="1"/>
        <end position="20"/>
    </location>
</feature>
<dbReference type="CDD" id="cd06133">
    <property type="entry name" value="ERI-1_3'hExo_like"/>
    <property type="match status" value="1"/>
</dbReference>
<comment type="subcellular location">
    <subcellularLocation>
        <location evidence="1">Cytoplasm</location>
    </subcellularLocation>
</comment>
<feature type="domain" description="SAP" evidence="5">
    <location>
        <begin position="37"/>
        <end position="71"/>
    </location>
</feature>
<evidence type="ECO:0000256" key="4">
    <source>
        <dbReference type="SAM" id="MobiDB-lite"/>
    </source>
</evidence>
<dbReference type="InterPro" id="IPR003034">
    <property type="entry name" value="SAP_dom"/>
</dbReference>
<dbReference type="Gene3D" id="3.80.10.10">
    <property type="entry name" value="Ribonuclease Inhibitor"/>
    <property type="match status" value="2"/>
</dbReference>
<dbReference type="SMART" id="SM00479">
    <property type="entry name" value="EXOIII"/>
    <property type="match status" value="1"/>
</dbReference>
<evidence type="ECO:0000313" key="7">
    <source>
        <dbReference type="Proteomes" id="UP001159427"/>
    </source>
</evidence>
<evidence type="ECO:0000313" key="6">
    <source>
        <dbReference type="EMBL" id="CAH3020747.1"/>
    </source>
</evidence>
<proteinExistence type="predicted"/>
<dbReference type="SUPFAM" id="SSF53098">
    <property type="entry name" value="Ribonuclease H-like"/>
    <property type="match status" value="1"/>
</dbReference>
<dbReference type="SMART" id="SM00513">
    <property type="entry name" value="SAP"/>
    <property type="match status" value="1"/>
</dbReference>
<protein>
    <recommendedName>
        <fullName evidence="5">SAP domain-containing protein</fullName>
    </recommendedName>
</protein>
<dbReference type="Pfam" id="PF00560">
    <property type="entry name" value="LRR_1"/>
    <property type="match status" value="3"/>
</dbReference>
<dbReference type="InterPro" id="IPR032675">
    <property type="entry name" value="LRR_dom_sf"/>
</dbReference>
<dbReference type="InterPro" id="IPR053211">
    <property type="entry name" value="DNA_repair-toleration"/>
</dbReference>
<evidence type="ECO:0000256" key="2">
    <source>
        <dbReference type="ARBA" id="ARBA00022729"/>
    </source>
</evidence>
<evidence type="ECO:0000256" key="1">
    <source>
        <dbReference type="ARBA" id="ARBA00004496"/>
    </source>
</evidence>
<evidence type="ECO:0000256" key="3">
    <source>
        <dbReference type="ARBA" id="ARBA00023158"/>
    </source>
</evidence>
<keyword evidence="7" id="KW-1185">Reference proteome</keyword>
<keyword evidence="2" id="KW-0732">Signal</keyword>
<dbReference type="SUPFAM" id="SSF68906">
    <property type="entry name" value="SAP domain"/>
    <property type="match status" value="1"/>
</dbReference>
<dbReference type="InterPro" id="IPR036361">
    <property type="entry name" value="SAP_dom_sf"/>
</dbReference>
<sequence>MAEGPRVPKQSERTKQITQQTYDHPVYREISFTNGQINKMKKEEVKLCLAERGLDSRGVKEVLQKRLKNHIKKEKLVQAKLEQEKRMNEVHFYCVIDFEGTCEEENPKDYIHEIIEFPAVLVDATTLEVVSEFHEYCKPQFKSQLSQFCQELTGISQELVDNADSFPDVLSRFEQWLRRQELGTKYKFGVVTDGKWIDLRKLYRNFYKVAKGSLQKMVTNLGMEFEGRAHSGMDDARNIARILQKMIEDGCEIKFNDYLSDHPQLDTRGLDELKNWQNLNYDELFAYGCLTKRPFREITLDTTFIEQEKIVLMQLYNETNGHNWKNNKHWGYYSLSHCLWYGITCDPTNRSIISIFLERNNLVGTLPQSLWRLRNLQGLCLGGNGELQGEISKIVSENMTNLLQLGLSFNNLSGRIPGKKIVRMKSLVAIQLGSQTGEGLTGEIPQDIGNLTDLQILSLGGNKLNGSIPKSIAKLKKLWFLDLTRTQYLQGGFQNLLNISSLRFMHFSYSGLSGKLPKDFGTYFPGLIEFLLAGNHFSEEIPSSIGKIKNLQHLDLSNKNFSGLIPKPVGEIAGFQTAHFEGNNFTSFAQGFQFNSMSLEDLSLANNKHFNMSVSDLLKVLKSAKKSLRFLNISGCNFGGLIPAELWKFLKLFTVDFSNNRLSGDIPSYSTDLKSLRIFDVSKNKLSGQIPRDITMIFNLIKLDVSNNSLMREIKKLDFMEPDFATLSRRNSLDNFTCPNLRISYSNGLVVLDPSYYSYSLCV</sequence>
<dbReference type="SUPFAM" id="SSF52058">
    <property type="entry name" value="L domain-like"/>
    <property type="match status" value="1"/>
</dbReference>
<dbReference type="PROSITE" id="PS50800">
    <property type="entry name" value="SAP"/>
    <property type="match status" value="1"/>
</dbReference>
<comment type="caution">
    <text evidence="6">The sequence shown here is derived from an EMBL/GenBank/DDBJ whole genome shotgun (WGS) entry which is preliminary data.</text>
</comment>
<dbReference type="PANTHER" id="PTHR48060:SF21">
    <property type="entry name" value="L DOMAIN-LIKE PROTEIN"/>
    <property type="match status" value="1"/>
</dbReference>